<comment type="subcellular location">
    <subcellularLocation>
        <location evidence="1">Secreted</location>
    </subcellularLocation>
</comment>
<dbReference type="GO" id="GO:0045493">
    <property type="term" value="P:xylan catabolic process"/>
    <property type="evidence" value="ECO:0007669"/>
    <property type="project" value="UniProtKB-KW"/>
</dbReference>
<dbReference type="InterPro" id="IPR029058">
    <property type="entry name" value="AB_hydrolase_fold"/>
</dbReference>
<evidence type="ECO:0000256" key="4">
    <source>
        <dbReference type="ARBA" id="ARBA00022729"/>
    </source>
</evidence>
<dbReference type="Gene3D" id="3.40.50.1820">
    <property type="entry name" value="alpha/beta hydrolase"/>
    <property type="match status" value="1"/>
</dbReference>
<evidence type="ECO:0000256" key="3">
    <source>
        <dbReference type="ARBA" id="ARBA00022651"/>
    </source>
</evidence>
<dbReference type="SUPFAM" id="SSF53474">
    <property type="entry name" value="alpha/beta-Hydrolases"/>
    <property type="match status" value="1"/>
</dbReference>
<keyword evidence="3" id="KW-0858">Xylan degradation</keyword>
<organism evidence="9 10">
    <name type="scientific">Amycolatopsis antarctica</name>
    <dbReference type="NCBI Taxonomy" id="1854586"/>
    <lineage>
        <taxon>Bacteria</taxon>
        <taxon>Bacillati</taxon>
        <taxon>Actinomycetota</taxon>
        <taxon>Actinomycetes</taxon>
        <taxon>Pseudonocardiales</taxon>
        <taxon>Pseudonocardiaceae</taxon>
        <taxon>Amycolatopsis</taxon>
    </lineage>
</organism>
<feature type="signal peptide" evidence="8">
    <location>
        <begin position="1"/>
        <end position="27"/>
    </location>
</feature>
<dbReference type="PANTHER" id="PTHR38050">
    <property type="match status" value="1"/>
</dbReference>
<proteinExistence type="predicted"/>
<dbReference type="PANTHER" id="PTHR38050:SF2">
    <property type="entry name" value="FERULOYL ESTERASE C-RELATED"/>
    <property type="match status" value="1"/>
</dbReference>
<dbReference type="RefSeq" id="WP_094863781.1">
    <property type="nucleotide sequence ID" value="NZ_NKYE01000009.1"/>
</dbReference>
<evidence type="ECO:0000256" key="7">
    <source>
        <dbReference type="ARBA" id="ARBA00023326"/>
    </source>
</evidence>
<evidence type="ECO:0000313" key="10">
    <source>
        <dbReference type="Proteomes" id="UP000242444"/>
    </source>
</evidence>
<evidence type="ECO:0000313" key="9">
    <source>
        <dbReference type="EMBL" id="OZM72211.1"/>
    </source>
</evidence>
<dbReference type="EMBL" id="NKYE01000009">
    <property type="protein sequence ID" value="OZM72211.1"/>
    <property type="molecule type" value="Genomic_DNA"/>
</dbReference>
<keyword evidence="6" id="KW-0119">Carbohydrate metabolism</keyword>
<dbReference type="InterPro" id="IPR043595">
    <property type="entry name" value="FaeB/C/D"/>
</dbReference>
<dbReference type="AlphaFoldDB" id="A0A263D1I9"/>
<dbReference type="InParanoid" id="A0A263D1I9"/>
<keyword evidence="2" id="KW-0964">Secreted</keyword>
<keyword evidence="4 8" id="KW-0732">Signal</keyword>
<name>A0A263D1I9_9PSEU</name>
<dbReference type="GO" id="GO:0005576">
    <property type="term" value="C:extracellular region"/>
    <property type="evidence" value="ECO:0007669"/>
    <property type="project" value="UniProtKB-SubCell"/>
</dbReference>
<feature type="chain" id="PRO_5012898882" evidence="8">
    <location>
        <begin position="28"/>
        <end position="320"/>
    </location>
</feature>
<evidence type="ECO:0000256" key="2">
    <source>
        <dbReference type="ARBA" id="ARBA00022525"/>
    </source>
</evidence>
<accession>A0A263D1I9</accession>
<keyword evidence="5" id="KW-0378">Hydrolase</keyword>
<dbReference type="OrthoDB" id="9767239at2"/>
<gene>
    <name evidence="9" type="ORF">CFN78_16975</name>
</gene>
<reference evidence="9 10" key="1">
    <citation type="submission" date="2017-07" db="EMBL/GenBank/DDBJ databases">
        <title>Amycolatopsis antarcticus sp. nov., isolated from the surface of an Antarcticus brown macroalga.</title>
        <authorList>
            <person name="Wang J."/>
            <person name="Leiva S."/>
            <person name="Huang J."/>
            <person name="Huang Y."/>
        </authorList>
    </citation>
    <scope>NUCLEOTIDE SEQUENCE [LARGE SCALE GENOMIC DNA]</scope>
    <source>
        <strain evidence="9 10">AU-G6</strain>
    </source>
</reference>
<evidence type="ECO:0000256" key="6">
    <source>
        <dbReference type="ARBA" id="ARBA00023277"/>
    </source>
</evidence>
<dbReference type="FunCoup" id="A0A263D1I9">
    <property type="interactions" value="19"/>
</dbReference>
<sequence>MRRGVGRLAAVSALAALLLGMATPAGAEATDRGFGGPHNWPRPSFGCFTHPDVRPGESFQGTVVSGGIERSYLAHVPDTYRSWKPKPLVLSYHGQGRTSEYQEELSGFSELDMIAVYPQGTIGTEEEKTAWSGAPYSSGADDVLFTSDLLDDLQSRLCVDPNRIFATGKSNGGGFTGMLACRLGGRIAAFAPVSGAFYPQSGECSPSRPVPVLSFHGGQDATVPYDGDPVKGLPALPDWLGGWAERNRCDTGPAVEDRGNGVQVSTWDDCARHGSVQHYRVDGLAHDWPSTTPNPDSDVPSVLDATPLIEEFFKANPLYS</sequence>
<dbReference type="Proteomes" id="UP000242444">
    <property type="component" value="Unassembled WGS sequence"/>
</dbReference>
<comment type="caution">
    <text evidence="9">The sequence shown here is derived from an EMBL/GenBank/DDBJ whole genome shotgun (WGS) entry which is preliminary data.</text>
</comment>
<evidence type="ECO:0000256" key="8">
    <source>
        <dbReference type="SAM" id="SignalP"/>
    </source>
</evidence>
<keyword evidence="7" id="KW-0624">Polysaccharide degradation</keyword>
<protein>
    <submittedName>
        <fullName evidence="9">Ferulic acid esterase</fullName>
    </submittedName>
</protein>
<dbReference type="GO" id="GO:0030600">
    <property type="term" value="F:feruloyl esterase activity"/>
    <property type="evidence" value="ECO:0007669"/>
    <property type="project" value="InterPro"/>
</dbReference>
<evidence type="ECO:0000256" key="5">
    <source>
        <dbReference type="ARBA" id="ARBA00022801"/>
    </source>
</evidence>
<evidence type="ECO:0000256" key="1">
    <source>
        <dbReference type="ARBA" id="ARBA00004613"/>
    </source>
</evidence>
<keyword evidence="10" id="KW-1185">Reference proteome</keyword>